<dbReference type="Proteomes" id="UP000001460">
    <property type="component" value="Unassembled WGS sequence"/>
</dbReference>
<evidence type="ECO:0000313" key="3">
    <source>
        <dbReference type="Proteomes" id="UP000001460"/>
    </source>
</evidence>
<evidence type="ECO:0000313" key="2">
    <source>
        <dbReference type="EMBL" id="EEA06116.1"/>
    </source>
</evidence>
<keyword evidence="1" id="KW-0732">Signal</keyword>
<feature type="signal peptide" evidence="1">
    <location>
        <begin position="1"/>
        <end position="17"/>
    </location>
</feature>
<protein>
    <recommendedName>
        <fullName evidence="4">Protein kinase domain-containing protein</fullName>
    </recommendedName>
</protein>
<accession>B6ADB2</accession>
<organism evidence="2 3">
    <name type="scientific">Cryptosporidium muris (strain RN66)</name>
    <dbReference type="NCBI Taxonomy" id="441375"/>
    <lineage>
        <taxon>Eukaryota</taxon>
        <taxon>Sar</taxon>
        <taxon>Alveolata</taxon>
        <taxon>Apicomplexa</taxon>
        <taxon>Conoidasida</taxon>
        <taxon>Coccidia</taxon>
        <taxon>Eucoccidiorida</taxon>
        <taxon>Eimeriorina</taxon>
        <taxon>Cryptosporidiidae</taxon>
        <taxon>Cryptosporidium</taxon>
    </lineage>
</organism>
<reference evidence="2" key="1">
    <citation type="submission" date="2008-06" db="EMBL/GenBank/DDBJ databases">
        <authorList>
            <person name="Lorenzi H."/>
            <person name="Inman J."/>
            <person name="Miller J."/>
            <person name="Schobel S."/>
            <person name="Amedeo P."/>
            <person name="Caler E.V."/>
            <person name="da Silva J."/>
        </authorList>
    </citation>
    <scope>NUCLEOTIDE SEQUENCE [LARGE SCALE GENOMIC DNA]</scope>
    <source>
        <strain evidence="2">RN66</strain>
    </source>
</reference>
<sequence length="807" mass="97055">MLIYLTIALVYFWTCISWHQYVTPKYHIYAYTIGYNYLQGKDEQDNLFYKPNDIEYQRRSISFNKYMNNNGSNFIISKQDRIKLIEMTNENENHLLFEGRLLQGKLSDFEKYIGLYTICTYFSSFIYCDVDINNNTLLLDDPLKFPWITSDKKLSWSVFGGTYGDVVCGLLRGGSHLLEIKNYESFLSSTYMIDYNSIYNTYINHSYYKNSRFLRYYEDMNICIKSFRSTDIPSYIDIWNREQYILKWLNNDIWRIGNIDVSFVPLVITITMRNKEDKLERSDSNNKQHNYNILFPIRLYETNYPWSIYSNKYWSSFLIMERIWGPSIADVARYLISDEVLNWIQKSSEFLYYWNIALLKLLFMHFASLVSFSLTGRLIYQHCDLHANNIFIISKFWGPSIHNQLFEPINNPYELIGDIIFKPFNEMRILDFTFVNVLYSYIERQSINICKTLGETSLNDIENWIAFIFDFNMDINIALEKSNIFLRYQPLEILIENLMKNNNWNLIKPYFMGNSKYWWIRWSFKHKYTFDETFNNYLTFDSSLRKTLDILEIEYKKDINVSMPKYMERINKEFNNAISFEVYLRGYFYVPFDLMIFGHCTLYYFGNSHIKHLNSSYFKYAVKTLSLYMTKITSTDRPLWSLQYVHESTLLWDRCYKVNSRFQNIRLKRKWLDEYLEIEDSGQFNKKKKFPRYIRKWLAKTEEEEEKFIYIVMTLFRKSESEIHFALAIRIFYKYILGKKINKEDSIEISLEISNRILSYISDDSKLYNSTMLLTACYNLTNSEIGKFPILQDLDSNFCDSVLPSEE</sequence>
<dbReference type="RefSeq" id="XP_002140465.1">
    <property type="nucleotide sequence ID" value="XM_002140429.1"/>
</dbReference>
<evidence type="ECO:0000256" key="1">
    <source>
        <dbReference type="SAM" id="SignalP"/>
    </source>
</evidence>
<dbReference type="VEuPathDB" id="CryptoDB:CMU_018730"/>
<proteinExistence type="predicted"/>
<dbReference type="OMA" id="NDIWRIG"/>
<dbReference type="AlphaFoldDB" id="B6ADB2"/>
<dbReference type="OrthoDB" id="337574at2759"/>
<dbReference type="GeneID" id="6995420"/>
<feature type="chain" id="PRO_5002840025" description="Protein kinase domain-containing protein" evidence="1">
    <location>
        <begin position="18"/>
        <end position="807"/>
    </location>
</feature>
<dbReference type="EMBL" id="DS989728">
    <property type="protein sequence ID" value="EEA06116.1"/>
    <property type="molecule type" value="Genomic_DNA"/>
</dbReference>
<evidence type="ECO:0008006" key="4">
    <source>
        <dbReference type="Google" id="ProtNLM"/>
    </source>
</evidence>
<keyword evidence="3" id="KW-1185">Reference proteome</keyword>
<name>B6ADB2_CRYMR</name>
<gene>
    <name evidence="2" type="ORF">CMU_018730</name>
</gene>